<dbReference type="Proteomes" id="UP001321473">
    <property type="component" value="Unassembled WGS sequence"/>
</dbReference>
<name>A0AAQ4DMU8_AMBAM</name>
<accession>A0AAQ4DMU8</accession>
<organism evidence="1 2">
    <name type="scientific">Amblyomma americanum</name>
    <name type="common">Lone star tick</name>
    <dbReference type="NCBI Taxonomy" id="6943"/>
    <lineage>
        <taxon>Eukaryota</taxon>
        <taxon>Metazoa</taxon>
        <taxon>Ecdysozoa</taxon>
        <taxon>Arthropoda</taxon>
        <taxon>Chelicerata</taxon>
        <taxon>Arachnida</taxon>
        <taxon>Acari</taxon>
        <taxon>Parasitiformes</taxon>
        <taxon>Ixodida</taxon>
        <taxon>Ixodoidea</taxon>
        <taxon>Ixodidae</taxon>
        <taxon>Amblyomminae</taxon>
        <taxon>Amblyomma</taxon>
    </lineage>
</organism>
<dbReference type="EMBL" id="JARKHS020028983">
    <property type="protein sequence ID" value="KAK8763788.1"/>
    <property type="molecule type" value="Genomic_DNA"/>
</dbReference>
<evidence type="ECO:0000313" key="1">
    <source>
        <dbReference type="EMBL" id="KAK8763788.1"/>
    </source>
</evidence>
<evidence type="ECO:0000313" key="2">
    <source>
        <dbReference type="Proteomes" id="UP001321473"/>
    </source>
</evidence>
<sequence length="68" mass="7372">MGSADSDLEAFEGGRRFVDKALRPASQVLQLRETMTLRGSVQAAAKEALQGGIEERRYESFGKGTEAP</sequence>
<protein>
    <submittedName>
        <fullName evidence="1">Uncharacterized protein</fullName>
    </submittedName>
</protein>
<comment type="caution">
    <text evidence="1">The sequence shown here is derived from an EMBL/GenBank/DDBJ whole genome shotgun (WGS) entry which is preliminary data.</text>
</comment>
<reference evidence="1 2" key="1">
    <citation type="journal article" date="2023" name="Arcadia Sci">
        <title>De novo assembly of a long-read Amblyomma americanum tick genome.</title>
        <authorList>
            <person name="Chou S."/>
            <person name="Poskanzer K.E."/>
            <person name="Rollins M."/>
            <person name="Thuy-Boun P.S."/>
        </authorList>
    </citation>
    <scope>NUCLEOTIDE SEQUENCE [LARGE SCALE GENOMIC DNA]</scope>
    <source>
        <strain evidence="1">F_SG_1</strain>
        <tissue evidence="1">Salivary glands</tissue>
    </source>
</reference>
<dbReference type="AlphaFoldDB" id="A0AAQ4DMU8"/>
<keyword evidence="2" id="KW-1185">Reference proteome</keyword>
<gene>
    <name evidence="1" type="ORF">V5799_033600</name>
</gene>
<proteinExistence type="predicted"/>